<evidence type="ECO:0000313" key="2">
    <source>
        <dbReference type="Proteomes" id="UP000775213"/>
    </source>
</evidence>
<name>A0AAV7GT94_DENCH</name>
<reference evidence="1 2" key="1">
    <citation type="journal article" date="2021" name="Hortic Res">
        <title>Chromosome-scale assembly of the Dendrobium chrysotoxum genome enhances the understanding of orchid evolution.</title>
        <authorList>
            <person name="Zhang Y."/>
            <person name="Zhang G.Q."/>
            <person name="Zhang D."/>
            <person name="Liu X.D."/>
            <person name="Xu X.Y."/>
            <person name="Sun W.H."/>
            <person name="Yu X."/>
            <person name="Zhu X."/>
            <person name="Wang Z.W."/>
            <person name="Zhao X."/>
            <person name="Zhong W.Y."/>
            <person name="Chen H."/>
            <person name="Yin W.L."/>
            <person name="Huang T."/>
            <person name="Niu S.C."/>
            <person name="Liu Z.J."/>
        </authorList>
    </citation>
    <scope>NUCLEOTIDE SEQUENCE [LARGE SCALE GENOMIC DNA]</scope>
    <source>
        <strain evidence="1">Lindl</strain>
    </source>
</reference>
<dbReference type="Proteomes" id="UP000775213">
    <property type="component" value="Unassembled WGS sequence"/>
</dbReference>
<comment type="caution">
    <text evidence="1">The sequence shown here is derived from an EMBL/GenBank/DDBJ whole genome shotgun (WGS) entry which is preliminary data.</text>
</comment>
<evidence type="ECO:0000313" key="1">
    <source>
        <dbReference type="EMBL" id="KAH0458764.1"/>
    </source>
</evidence>
<dbReference type="EMBL" id="JAGFBR010000011">
    <property type="protein sequence ID" value="KAH0458764.1"/>
    <property type="molecule type" value="Genomic_DNA"/>
</dbReference>
<protein>
    <submittedName>
        <fullName evidence="1">Uncharacterized protein</fullName>
    </submittedName>
</protein>
<accession>A0AAV7GT94</accession>
<keyword evidence="2" id="KW-1185">Reference proteome</keyword>
<gene>
    <name evidence="1" type="ORF">IEQ34_011578</name>
</gene>
<organism evidence="1 2">
    <name type="scientific">Dendrobium chrysotoxum</name>
    <name type="common">Orchid</name>
    <dbReference type="NCBI Taxonomy" id="161865"/>
    <lineage>
        <taxon>Eukaryota</taxon>
        <taxon>Viridiplantae</taxon>
        <taxon>Streptophyta</taxon>
        <taxon>Embryophyta</taxon>
        <taxon>Tracheophyta</taxon>
        <taxon>Spermatophyta</taxon>
        <taxon>Magnoliopsida</taxon>
        <taxon>Liliopsida</taxon>
        <taxon>Asparagales</taxon>
        <taxon>Orchidaceae</taxon>
        <taxon>Epidendroideae</taxon>
        <taxon>Malaxideae</taxon>
        <taxon>Dendrobiinae</taxon>
        <taxon>Dendrobium</taxon>
    </lineage>
</organism>
<dbReference type="AlphaFoldDB" id="A0AAV7GT94"/>
<sequence length="187" mass="20942">MAVKCLLISFGPPPRLATLVFIYEEHISLQKKIWDTNFAAGTGLDLILWTPNSWDMHMANDDDGQYNVMDLRSNEGDGDLAGSKLNIRAKGAGVKLVTARFFHHSTSLEKTGAYRTVKNPQTIHIHPSSILAQFPGASAYWSNRWMYGFIIASHEKRPVPSQSSNRSIHCHNVTADVSFTVIYPLKR</sequence>
<proteinExistence type="predicted"/>